<protein>
    <submittedName>
        <fullName evidence="8">Putative flippase GtrA (Transmembrane translocase of bactoprenol-linked glucose)</fullName>
    </submittedName>
</protein>
<dbReference type="Pfam" id="PF04138">
    <property type="entry name" value="GtrA_DPMS_TM"/>
    <property type="match status" value="1"/>
</dbReference>
<organism evidence="8 9">
    <name type="scientific">Saccharopolyspora flava</name>
    <dbReference type="NCBI Taxonomy" id="95161"/>
    <lineage>
        <taxon>Bacteria</taxon>
        <taxon>Bacillati</taxon>
        <taxon>Actinomycetota</taxon>
        <taxon>Actinomycetes</taxon>
        <taxon>Pseudonocardiales</taxon>
        <taxon>Pseudonocardiaceae</taxon>
        <taxon>Saccharopolyspora</taxon>
    </lineage>
</organism>
<proteinExistence type="inferred from homology"/>
<dbReference type="GO" id="GO:0000271">
    <property type="term" value="P:polysaccharide biosynthetic process"/>
    <property type="evidence" value="ECO:0007669"/>
    <property type="project" value="InterPro"/>
</dbReference>
<evidence type="ECO:0000313" key="9">
    <source>
        <dbReference type="Proteomes" id="UP000198852"/>
    </source>
</evidence>
<dbReference type="InterPro" id="IPR007267">
    <property type="entry name" value="GtrA_DPMS_TM"/>
</dbReference>
<dbReference type="AlphaFoldDB" id="A0A1I6SDK3"/>
<evidence type="ECO:0000256" key="4">
    <source>
        <dbReference type="ARBA" id="ARBA00022989"/>
    </source>
</evidence>
<evidence type="ECO:0000256" key="3">
    <source>
        <dbReference type="ARBA" id="ARBA00022692"/>
    </source>
</evidence>
<evidence type="ECO:0000256" key="6">
    <source>
        <dbReference type="SAM" id="Phobius"/>
    </source>
</evidence>
<accession>A0A1I6SDK3</accession>
<keyword evidence="3 6" id="KW-0812">Transmembrane</keyword>
<dbReference type="EMBL" id="FOZX01000004">
    <property type="protein sequence ID" value="SFS74828.1"/>
    <property type="molecule type" value="Genomic_DNA"/>
</dbReference>
<feature type="transmembrane region" description="Helical" evidence="6">
    <location>
        <begin position="20"/>
        <end position="44"/>
    </location>
</feature>
<evidence type="ECO:0000259" key="7">
    <source>
        <dbReference type="Pfam" id="PF04138"/>
    </source>
</evidence>
<feature type="transmembrane region" description="Helical" evidence="6">
    <location>
        <begin position="50"/>
        <end position="68"/>
    </location>
</feature>
<feature type="domain" description="GtrA/DPMS transmembrane" evidence="7">
    <location>
        <begin position="26"/>
        <end position="142"/>
    </location>
</feature>
<evidence type="ECO:0000256" key="1">
    <source>
        <dbReference type="ARBA" id="ARBA00004141"/>
    </source>
</evidence>
<feature type="transmembrane region" description="Helical" evidence="6">
    <location>
        <begin position="89"/>
        <end position="110"/>
    </location>
</feature>
<reference evidence="9" key="1">
    <citation type="submission" date="2016-10" db="EMBL/GenBank/DDBJ databases">
        <authorList>
            <person name="Varghese N."/>
            <person name="Submissions S."/>
        </authorList>
    </citation>
    <scope>NUCLEOTIDE SEQUENCE [LARGE SCALE GENOMIC DNA]</scope>
    <source>
        <strain evidence="9">DSM 44771</strain>
    </source>
</reference>
<keyword evidence="9" id="KW-1185">Reference proteome</keyword>
<gene>
    <name evidence="8" type="ORF">SAMN05660874_03109</name>
</gene>
<dbReference type="PANTHER" id="PTHR38459:SF1">
    <property type="entry name" value="PROPHAGE BACTOPRENOL-LINKED GLUCOSE TRANSLOCASE HOMOLOG"/>
    <property type="match status" value="1"/>
</dbReference>
<dbReference type="RefSeq" id="WP_093418046.1">
    <property type="nucleotide sequence ID" value="NZ_FOZX01000004.1"/>
</dbReference>
<keyword evidence="4 6" id="KW-1133">Transmembrane helix</keyword>
<dbReference type="STRING" id="95161.SAMN05660874_03109"/>
<comment type="subcellular location">
    <subcellularLocation>
        <location evidence="1">Membrane</location>
        <topology evidence="1">Multi-pass membrane protein</topology>
    </subcellularLocation>
</comment>
<name>A0A1I6SDK3_9PSEU</name>
<dbReference type="PANTHER" id="PTHR38459">
    <property type="entry name" value="PROPHAGE BACTOPRENOL-LINKED GLUCOSE TRANSLOCASE HOMOLOG"/>
    <property type="match status" value="1"/>
</dbReference>
<sequence>MGGLTRRLAELSGELRGHVVGQAALFTGIGAATTLGNAALYVLLRGTFSAGFANVLSVLITTIASTLAHRRWVFAGRDEHPMRMHLQTLATFGFYCASNQVALWMLGLAVTDPSSTAEATAVTAMALLGGTTRFLAMRLWVFTRRRSAVRAPGRAEARVVTR</sequence>
<evidence type="ECO:0000256" key="2">
    <source>
        <dbReference type="ARBA" id="ARBA00009399"/>
    </source>
</evidence>
<evidence type="ECO:0000256" key="5">
    <source>
        <dbReference type="ARBA" id="ARBA00023136"/>
    </source>
</evidence>
<dbReference type="Proteomes" id="UP000198852">
    <property type="component" value="Unassembled WGS sequence"/>
</dbReference>
<comment type="similarity">
    <text evidence="2">Belongs to the GtrA family.</text>
</comment>
<dbReference type="GO" id="GO:0005886">
    <property type="term" value="C:plasma membrane"/>
    <property type="evidence" value="ECO:0007669"/>
    <property type="project" value="TreeGrafter"/>
</dbReference>
<dbReference type="InterPro" id="IPR051401">
    <property type="entry name" value="GtrA_CellWall_Glycosyl"/>
</dbReference>
<dbReference type="OrthoDB" id="3296646at2"/>
<evidence type="ECO:0000313" key="8">
    <source>
        <dbReference type="EMBL" id="SFS74828.1"/>
    </source>
</evidence>
<keyword evidence="5 6" id="KW-0472">Membrane</keyword>
<feature type="transmembrane region" description="Helical" evidence="6">
    <location>
        <begin position="122"/>
        <end position="141"/>
    </location>
</feature>